<feature type="compositionally biased region" description="Basic and acidic residues" evidence="2">
    <location>
        <begin position="229"/>
        <end position="274"/>
    </location>
</feature>
<comment type="similarity">
    <text evidence="1">Belongs to the eukaryotic RPC3/POLR3C RNA polymerase subunit family.</text>
</comment>
<evidence type="ECO:0000256" key="2">
    <source>
        <dbReference type="SAM" id="MobiDB-lite"/>
    </source>
</evidence>
<dbReference type="InterPro" id="IPR013197">
    <property type="entry name" value="RNA_pol_III_RPC82-rel_HTH"/>
</dbReference>
<comment type="subcellular location">
    <subcellularLocation>
        <location evidence="1">Nucleus</location>
    </subcellularLocation>
</comment>
<reference evidence="4" key="1">
    <citation type="submission" date="2021-01" db="EMBL/GenBank/DDBJ databases">
        <authorList>
            <person name="Corre E."/>
            <person name="Pelletier E."/>
            <person name="Niang G."/>
            <person name="Scheremetjew M."/>
            <person name="Finn R."/>
            <person name="Kale V."/>
            <person name="Holt S."/>
            <person name="Cochrane G."/>
            <person name="Meng A."/>
            <person name="Brown T."/>
            <person name="Cohen L."/>
        </authorList>
    </citation>
    <scope>NUCLEOTIDE SEQUENCE</scope>
    <source>
        <strain evidence="4">CCMP1452</strain>
    </source>
</reference>
<dbReference type="Pfam" id="PF08221">
    <property type="entry name" value="HTH_9"/>
    <property type="match status" value="1"/>
</dbReference>
<protein>
    <recommendedName>
        <fullName evidence="1">DNA-directed RNA polymerase III subunit RPC3</fullName>
        <shortName evidence="1">RNA polymerase III subunit C3</shortName>
    </recommendedName>
</protein>
<keyword evidence="1" id="KW-0804">Transcription</keyword>
<dbReference type="Gene3D" id="1.10.10.10">
    <property type="entry name" value="Winged helix-like DNA-binding domain superfamily/Winged helix DNA-binding domain"/>
    <property type="match status" value="2"/>
</dbReference>
<dbReference type="InterPro" id="IPR039748">
    <property type="entry name" value="RPC3"/>
</dbReference>
<keyword evidence="1" id="KW-0539">Nucleus</keyword>
<dbReference type="PANTHER" id="PTHR12949:SF0">
    <property type="entry name" value="DNA-DIRECTED RNA POLYMERASE III SUBUNIT RPC3"/>
    <property type="match status" value="1"/>
</dbReference>
<evidence type="ECO:0000256" key="1">
    <source>
        <dbReference type="RuleBase" id="RU367076"/>
    </source>
</evidence>
<comment type="function">
    <text evidence="1">DNA-dependent RNA polymerase catalyzes the transcription of DNA into RNA using the four ribonucleoside triphosphates as substrates. Specific core component of RNA polymerase III which synthesizes small RNAs, such as 5S rRNA and tRNAs.</text>
</comment>
<feature type="domain" description="RNA polymerase III subunit RPC82-related helix-turn-helix" evidence="3">
    <location>
        <begin position="27"/>
        <end position="69"/>
    </location>
</feature>
<proteinExistence type="inferred from homology"/>
<dbReference type="EMBL" id="HBHI01019860">
    <property type="protein sequence ID" value="CAD9682869.1"/>
    <property type="molecule type" value="Transcribed_RNA"/>
</dbReference>
<dbReference type="GO" id="GO:0003697">
    <property type="term" value="F:single-stranded DNA binding"/>
    <property type="evidence" value="ECO:0007669"/>
    <property type="project" value="UniProtKB-UniRule"/>
</dbReference>
<feature type="compositionally biased region" description="Acidic residues" evidence="2">
    <location>
        <begin position="219"/>
        <end position="228"/>
    </location>
</feature>
<accession>A0A7S2RWW9</accession>
<dbReference type="GO" id="GO:0005666">
    <property type="term" value="C:RNA polymerase III complex"/>
    <property type="evidence" value="ECO:0007669"/>
    <property type="project" value="UniProtKB-UniRule"/>
</dbReference>
<dbReference type="PANTHER" id="PTHR12949">
    <property type="entry name" value="RNA POLYMERASE III DNA DIRECTED -RELATED"/>
    <property type="match status" value="1"/>
</dbReference>
<name>A0A7S2RWW9_9STRA</name>
<evidence type="ECO:0000313" key="4">
    <source>
        <dbReference type="EMBL" id="CAD9682869.1"/>
    </source>
</evidence>
<gene>
    <name evidence="4" type="ORF">EANT1437_LOCUS10168</name>
</gene>
<keyword evidence="1" id="KW-0240">DNA-directed RNA polymerase</keyword>
<sequence length="280" mass="32049">MSNPFGGFVHRSPLSSVSSHNPMEDVLSNCIRDYFGPTCQTVTDCLSSRGSGTLQQIINRTRHICGREVNEERHRLVHNLVTSAQLKVSLNKARGSEQDGFIEDANPIRAALIVLFHHGIITAHPKEDSKNNNADYLIPTKSKKNEDDVQFIYQLDNQRGRFITRYPRYVEYAKKAVDENAAALVEELLVHGRLRTEDAIQSAIKSIQRTLLSNKDNDKEDDDDDDDNVKDKDKDDDKVIKVDDDDDDKLKVDDDDIVKVDDKEEDKKEEEKKEEKKRRQ</sequence>
<comment type="subunit">
    <text evidence="1">Component of the RNA polymerase III (Pol III) complex consisting of 17 subunits.</text>
</comment>
<feature type="region of interest" description="Disordered" evidence="2">
    <location>
        <begin position="214"/>
        <end position="280"/>
    </location>
</feature>
<evidence type="ECO:0000259" key="3">
    <source>
        <dbReference type="Pfam" id="PF08221"/>
    </source>
</evidence>
<dbReference type="AlphaFoldDB" id="A0A7S2RWW9"/>
<organism evidence="4">
    <name type="scientific">Eucampia antarctica</name>
    <dbReference type="NCBI Taxonomy" id="49252"/>
    <lineage>
        <taxon>Eukaryota</taxon>
        <taxon>Sar</taxon>
        <taxon>Stramenopiles</taxon>
        <taxon>Ochrophyta</taxon>
        <taxon>Bacillariophyta</taxon>
        <taxon>Mediophyceae</taxon>
        <taxon>Biddulphiophycidae</taxon>
        <taxon>Hemiaulales</taxon>
        <taxon>Hemiaulaceae</taxon>
        <taxon>Eucampia</taxon>
    </lineage>
</organism>
<dbReference type="InterPro" id="IPR036388">
    <property type="entry name" value="WH-like_DNA-bd_sf"/>
</dbReference>
<feature type="region of interest" description="Disordered" evidence="2">
    <location>
        <begin position="1"/>
        <end position="20"/>
    </location>
</feature>